<organism evidence="1 2">
    <name type="scientific">Ornithorhynchus anatinus</name>
    <name type="common">Duckbill platypus</name>
    <dbReference type="NCBI Taxonomy" id="9258"/>
    <lineage>
        <taxon>Eukaryota</taxon>
        <taxon>Metazoa</taxon>
        <taxon>Chordata</taxon>
        <taxon>Craniata</taxon>
        <taxon>Vertebrata</taxon>
        <taxon>Euteleostomi</taxon>
        <taxon>Mammalia</taxon>
        <taxon>Monotremata</taxon>
        <taxon>Ornithorhynchidae</taxon>
        <taxon>Ornithorhynchus</taxon>
    </lineage>
</organism>
<dbReference type="eggNOG" id="ENOG502QUZJ">
    <property type="taxonomic scope" value="Eukaryota"/>
</dbReference>
<gene>
    <name evidence="1" type="primary">KIAA0825</name>
</gene>
<reference evidence="1 2" key="1">
    <citation type="journal article" date="2008" name="Nature">
        <title>Genome analysis of the platypus reveals unique signatures of evolution.</title>
        <authorList>
            <person name="Warren W.C."/>
            <person name="Hillier L.W."/>
            <person name="Marshall Graves J.A."/>
            <person name="Birney E."/>
            <person name="Ponting C.P."/>
            <person name="Grutzner F."/>
            <person name="Belov K."/>
            <person name="Miller W."/>
            <person name="Clarke L."/>
            <person name="Chinwalla A.T."/>
            <person name="Yang S.P."/>
            <person name="Heger A."/>
            <person name="Locke D.P."/>
            <person name="Miethke P."/>
            <person name="Waters P.D."/>
            <person name="Veyrunes F."/>
            <person name="Fulton L."/>
            <person name="Fulton B."/>
            <person name="Graves T."/>
            <person name="Wallis J."/>
            <person name="Puente X.S."/>
            <person name="Lopez-Otin C."/>
            <person name="Ordonez G.R."/>
            <person name="Eichler E.E."/>
            <person name="Chen L."/>
            <person name="Cheng Z."/>
            <person name="Deakin J.E."/>
            <person name="Alsop A."/>
            <person name="Thompson K."/>
            <person name="Kirby P."/>
            <person name="Papenfuss A.T."/>
            <person name="Wakefield M.J."/>
            <person name="Olender T."/>
            <person name="Lancet D."/>
            <person name="Huttley G.A."/>
            <person name="Smit A.F."/>
            <person name="Pask A."/>
            <person name="Temple-Smith P."/>
            <person name="Batzer M.A."/>
            <person name="Walker J.A."/>
            <person name="Konkel M.K."/>
            <person name="Harris R.S."/>
            <person name="Whittington C.M."/>
            <person name="Wong E.S."/>
            <person name="Gemmell N.J."/>
            <person name="Buschiazzo E."/>
            <person name="Vargas Jentzsch I.M."/>
            <person name="Merkel A."/>
            <person name="Schmitz J."/>
            <person name="Zemann A."/>
            <person name="Churakov G."/>
            <person name="Kriegs J.O."/>
            <person name="Brosius J."/>
            <person name="Murchison E.P."/>
            <person name="Sachidanandam R."/>
            <person name="Smith C."/>
            <person name="Hannon G.J."/>
            <person name="Tsend-Ayush E."/>
            <person name="McMillan D."/>
            <person name="Attenborough R."/>
            <person name="Rens W."/>
            <person name="Ferguson-Smith M."/>
            <person name="Lefevre C.M."/>
            <person name="Sharp J.A."/>
            <person name="Nicholas K.R."/>
            <person name="Ray D.A."/>
            <person name="Kube M."/>
            <person name="Reinhardt R."/>
            <person name="Pringle T.H."/>
            <person name="Taylor J."/>
            <person name="Jones R.C."/>
            <person name="Nixon B."/>
            <person name="Dacheux J.L."/>
            <person name="Niwa H."/>
            <person name="Sekita Y."/>
            <person name="Huang X."/>
            <person name="Stark A."/>
            <person name="Kheradpour P."/>
            <person name="Kellis M."/>
            <person name="Flicek P."/>
            <person name="Chen Y."/>
            <person name="Webber C."/>
            <person name="Hardison R."/>
            <person name="Nelson J."/>
            <person name="Hallsworth-Pepin K."/>
            <person name="Delehaunty K."/>
            <person name="Markovic C."/>
            <person name="Minx P."/>
            <person name="Feng Y."/>
            <person name="Kremitzki C."/>
            <person name="Mitreva M."/>
            <person name="Glasscock J."/>
            <person name="Wylie T."/>
            <person name="Wohldmann P."/>
            <person name="Thiru P."/>
            <person name="Nhan M.N."/>
            <person name="Pohl C.S."/>
            <person name="Smith S.M."/>
            <person name="Hou S."/>
            <person name="Nefedov M."/>
            <person name="de Jong P.J."/>
            <person name="Renfree M.B."/>
            <person name="Mardis E.R."/>
            <person name="Wilson R.K."/>
        </authorList>
    </citation>
    <scope>NUCLEOTIDE SEQUENCE [LARGE SCALE GENOMIC DNA]</scope>
    <source>
        <strain evidence="1 2">Glennie</strain>
    </source>
</reference>
<dbReference type="Pfam" id="PF14906">
    <property type="entry name" value="DUF4495"/>
    <property type="match status" value="1"/>
</dbReference>
<dbReference type="FunCoup" id="F7FKF3">
    <property type="interactions" value="652"/>
</dbReference>
<name>F7FKF3_ORNAN</name>
<dbReference type="OMA" id="WEMKKDE"/>
<keyword evidence="2" id="KW-1185">Reference proteome</keyword>
<dbReference type="PANTHER" id="PTHR33960:SF1">
    <property type="entry name" value="SIMILAR TO KIAA0825 PROTEIN"/>
    <property type="match status" value="1"/>
</dbReference>
<dbReference type="HOGENOM" id="CLU_006665_0_0_1"/>
<protein>
    <submittedName>
        <fullName evidence="1">KIAA0825</fullName>
    </submittedName>
</protein>
<dbReference type="AlphaFoldDB" id="F7FKF3"/>
<dbReference type="GeneTree" id="ENSGT00610000086112"/>
<dbReference type="Bgee" id="ENSOANG00000011067">
    <property type="expression patterns" value="Expressed in testis and 8 other cell types or tissues"/>
</dbReference>
<evidence type="ECO:0000313" key="2">
    <source>
        <dbReference type="Proteomes" id="UP000002279"/>
    </source>
</evidence>
<dbReference type="Ensembl" id="ENSOANT00000017535.3">
    <property type="protein sequence ID" value="ENSOANP00000017532.3"/>
    <property type="gene ID" value="ENSOANG00000011067.3"/>
</dbReference>
<dbReference type="Proteomes" id="UP000002279">
    <property type="component" value="Chromosome 1"/>
</dbReference>
<reference evidence="1" key="2">
    <citation type="submission" date="2025-08" db="UniProtKB">
        <authorList>
            <consortium name="Ensembl"/>
        </authorList>
    </citation>
    <scope>IDENTIFICATION</scope>
    <source>
        <strain evidence="1">Glennie</strain>
    </source>
</reference>
<dbReference type="PANTHER" id="PTHR33960">
    <property type="entry name" value="SIMILAR TO KIAA0825 PROTEIN"/>
    <property type="match status" value="1"/>
</dbReference>
<sequence>MDWRDEYSLSSLNLDHLLSSLPGELEFERIVSEIDEKLEKNATSIQQCLQEFQAEVKKICPDVVLQSASDCLQWLDNFNSKPVPTAQSDLIKFLKTVQNILKNEQNQEEMILDILLDISSQCGVSFPRTPSGTSFQLTSRTSLHAVEDDLSMDIMSMWDDIRLYLRRFLVNRLQRRPQADNLEQKISFKTQCIQQLLFLYPESEVLAKYQSMQNKLIVEILQECGVCYSSEINLDKLVHDCQSSIPRLCTMIKEDFYILCNIIEPSSTLKFINETYLDTIKEEMAVLLERLCELQFKDAKTSRHSNKHKGSMQAVGFLSILSQKSGGQKKRQSQDQKEDKGVQKKATEELLIEETAAKQCSMLPKAQEKKFTLLDFDWRSAFKELSLSVARCITIEIEDFSTKILQREQNEKSSAVSYAINLVKIQEVSGFSKANPEEEQPKQIAKFCSDIMEELDTILPLALAGRDDSLQEIRANFVEACCKVATAVLERLEERSKELPCRAPLQNSYALLSSAIYVCQRFRRYESSMEEIKEPLFLGPVQRYQEFISTLQFQVTDYCDRVCATSILQDGESHRWDDYKAFYEGERCSFSIQMWHYFCCALHHDLWTLLPPKKAQEILIEVLEKSLELLACRYAQANPSYERTPQIRFDVTAILICTESMLWSVCSSSRQLLNPNEDTDDDIIKIHTHCNNLFTTLVILTSPLTKLYETFQNGFDDHASDLCIQEPLHWVSSIAHFFPSLLRTPSAGKMAVEGHLKLLLSQPCCNWNLLLETLLQRDCLLMKILLRSSTATVSKSEEQISCEEPSLTEAIFKVLCYCSFSPKSLGSVLMNYMEHEQLWDFLQNMPATSCKEPEPEVIRCLKLLLIDSVKDIAKQIISLMDSCKATGNYGMYQQMQRLPESLLEAIPKEWDYVPKEMAKESKKGFTRLAAHAASIVISKLPTVIACLPPPIKYFFFLSERKMSKNFVELKKAGLLVWSLIVIICRMFEDGNTVELLTGATLDGWSKEKLSLVCECLESIIGMQQNAPKPAIQKVIERIEQQGPNWVESQLLKARQLSTECAFMTAEEGAVLEEESVAFELTEQKISMMVLDICHKPGGSEYLRQIYHIIRLNEDYLKEQLVSESVSEENTAPIRPLKVALTSMEEKPFVFNPFQVHRLFKENILDESSTSKWDWDWSNLLPSYLGLNKMTFRVLLENRWEMKEDETLGKEEKAMMEHLRKVCSTPSPLAPDDIPGE</sequence>
<dbReference type="InterPro" id="IPR027993">
    <property type="entry name" value="DUF4495"/>
</dbReference>
<dbReference type="InParanoid" id="F7FKF3"/>
<evidence type="ECO:0000313" key="1">
    <source>
        <dbReference type="Ensembl" id="ENSOANP00000017532.3"/>
    </source>
</evidence>
<dbReference type="STRING" id="9258.ENSOANP00000017532"/>
<accession>F7FKF3</accession>
<proteinExistence type="predicted"/>
<reference evidence="1" key="3">
    <citation type="submission" date="2025-09" db="UniProtKB">
        <authorList>
            <consortium name="Ensembl"/>
        </authorList>
    </citation>
    <scope>IDENTIFICATION</scope>
    <source>
        <strain evidence="1">Glennie</strain>
    </source>
</reference>